<reference evidence="2 3" key="1">
    <citation type="journal article" date="2016" name="Genome Biol. Evol.">
        <title>Comparative Genomics of Campylobacter fetus from Reptiles and Mammals Reveals Divergent Evolution in Host-Associated Lineages.</title>
        <authorList>
            <person name="Gilbert M.J."/>
            <person name="Miller W.G."/>
            <person name="Yee E."/>
            <person name="Zomer A.L."/>
            <person name="van der Graaf-van Bloois L."/>
            <person name="Fitzgerald C."/>
            <person name="Forbes K.J."/>
            <person name="Meric G."/>
            <person name="Sheppard S.K."/>
            <person name="Wagenaar J.A."/>
            <person name="Duim B."/>
        </authorList>
    </citation>
    <scope>NUCLEOTIDE SEQUENCE [LARGE SCALE GENOMIC DNA]</scope>
    <source>
        <strain evidence="2 3">12S02225-3</strain>
    </source>
</reference>
<dbReference type="GO" id="GO:0051920">
    <property type="term" value="F:peroxiredoxin activity"/>
    <property type="evidence" value="ECO:0007669"/>
    <property type="project" value="InterPro"/>
</dbReference>
<dbReference type="Gene3D" id="1.20.1290.10">
    <property type="entry name" value="AhpD-like"/>
    <property type="match status" value="1"/>
</dbReference>
<name>A0AAX0HAY8_CAMFE</name>
<organism evidence="2 3">
    <name type="scientific">Campylobacter fetus subsp. testudinum</name>
    <dbReference type="NCBI Taxonomy" id="1507806"/>
    <lineage>
        <taxon>Bacteria</taxon>
        <taxon>Pseudomonadati</taxon>
        <taxon>Campylobacterota</taxon>
        <taxon>Epsilonproteobacteria</taxon>
        <taxon>Campylobacterales</taxon>
        <taxon>Campylobacteraceae</taxon>
        <taxon>Campylobacter</taxon>
    </lineage>
</organism>
<dbReference type="Pfam" id="PF02627">
    <property type="entry name" value="CMD"/>
    <property type="match status" value="2"/>
</dbReference>
<gene>
    <name evidence="2" type="ORF">CFT12S02225_05840</name>
</gene>
<proteinExistence type="predicted"/>
<evidence type="ECO:0000313" key="2">
    <source>
        <dbReference type="EMBL" id="OCR90683.1"/>
    </source>
</evidence>
<dbReference type="AlphaFoldDB" id="A0AAX0HAY8"/>
<feature type="domain" description="Carboxymuconolactone decarboxylase-like" evidence="1">
    <location>
        <begin position="42"/>
        <end position="117"/>
    </location>
</feature>
<comment type="caution">
    <text evidence="2">The sequence shown here is derived from an EMBL/GenBank/DDBJ whole genome shotgun (WGS) entry which is preliminary data.</text>
</comment>
<dbReference type="EMBL" id="LFLK01000005">
    <property type="protein sequence ID" value="OCR90683.1"/>
    <property type="molecule type" value="Genomic_DNA"/>
</dbReference>
<accession>A0AAX0HAY8</accession>
<dbReference type="PANTHER" id="PTHR33570:SF2">
    <property type="entry name" value="CARBOXYMUCONOLACTONE DECARBOXYLASE-LIKE DOMAIN-CONTAINING PROTEIN"/>
    <property type="match status" value="1"/>
</dbReference>
<dbReference type="InterPro" id="IPR052512">
    <property type="entry name" value="4CMD/NDH-1_regulator"/>
</dbReference>
<dbReference type="PANTHER" id="PTHR33570">
    <property type="entry name" value="4-CARBOXYMUCONOLACTONE DECARBOXYLASE FAMILY PROTEIN"/>
    <property type="match status" value="1"/>
</dbReference>
<sequence>MSAKADAKEQNTEKKVENLSDNAKKNYDKFFGDTNPLSKTDPEFLTNHLNFAFGDLFLHSKLDDKTRIMLWLGCLIASGGLREYKRVVNVALKNGVAPNNIKEILYQSVPYVGFAKVDEFIYVCNEVFRDNGVELPLKNASTTTASDREEKGLAVQRAFFGDTIDRSNAAAPNDEKHIRKFLSANCFGDYYTRDGLELKFRELLTFVFVLSIGGADAQVKAHVVGNLNLGNTRAVLIDTVTSLIPYIGYPRSLNALSAIDEVSSV</sequence>
<evidence type="ECO:0000313" key="3">
    <source>
        <dbReference type="Proteomes" id="UP000093100"/>
    </source>
</evidence>
<dbReference type="Proteomes" id="UP000093100">
    <property type="component" value="Unassembled WGS sequence"/>
</dbReference>
<dbReference type="InterPro" id="IPR029032">
    <property type="entry name" value="AhpD-like"/>
</dbReference>
<feature type="domain" description="Carboxymuconolactone decarboxylase-like" evidence="1">
    <location>
        <begin position="180"/>
        <end position="261"/>
    </location>
</feature>
<dbReference type="InterPro" id="IPR003779">
    <property type="entry name" value="CMD-like"/>
</dbReference>
<protein>
    <submittedName>
        <fullName evidence="2">Carboxymuconolactone decarboxylase</fullName>
    </submittedName>
</protein>
<evidence type="ECO:0000259" key="1">
    <source>
        <dbReference type="Pfam" id="PF02627"/>
    </source>
</evidence>
<dbReference type="SUPFAM" id="SSF69118">
    <property type="entry name" value="AhpD-like"/>
    <property type="match status" value="1"/>
</dbReference>